<evidence type="ECO:0000256" key="7">
    <source>
        <dbReference type="ARBA" id="ARBA00022801"/>
    </source>
</evidence>
<dbReference type="GO" id="GO:0004416">
    <property type="term" value="F:hydroxyacylglutathione hydrolase activity"/>
    <property type="evidence" value="ECO:0007669"/>
    <property type="project" value="UniProtKB-EC"/>
</dbReference>
<sequence length="259" mass="29268">MKIIPIHVLENNYSYILIDDKTKEAAVIDCVDPIKILNVVSQTGAKLTSVFVTHHHWNHCGGNIELVAKKPGLAVYGADARVPEINFVCKDNEEFKLGSIIVTPLHTPCHTKGHVCYYVTDPSTNEKAVFTGDFIFTYDNSTLFVAGVGKFYEGDARDMYRILFHVISKLPDDTWVYCGHEYTKTNLKFALSLEPHNEALLAKWSWCQDKQSTVPSTIAQEKLYNPFLRVNEQSIQMITGKNDPVEALATLRELKNAFR</sequence>
<dbReference type="PANTHER" id="PTHR11935">
    <property type="entry name" value="BETA LACTAMASE DOMAIN"/>
    <property type="match status" value="1"/>
</dbReference>
<dbReference type="GO" id="GO:0046872">
    <property type="term" value="F:metal ion binding"/>
    <property type="evidence" value="ECO:0007669"/>
    <property type="project" value="UniProtKB-KW"/>
</dbReference>
<dbReference type="SMART" id="SM00849">
    <property type="entry name" value="Lactamase_B"/>
    <property type="match status" value="1"/>
</dbReference>
<evidence type="ECO:0000256" key="6">
    <source>
        <dbReference type="ARBA" id="ARBA00022723"/>
    </source>
</evidence>
<dbReference type="NCBIfam" id="TIGR03413">
    <property type="entry name" value="GSH_gloB"/>
    <property type="match status" value="1"/>
</dbReference>
<evidence type="ECO:0000259" key="10">
    <source>
        <dbReference type="SMART" id="SM00849"/>
    </source>
</evidence>
<dbReference type="InterPro" id="IPR036866">
    <property type="entry name" value="RibonucZ/Hydroxyglut_hydro"/>
</dbReference>
<proteinExistence type="inferred from homology"/>
<dbReference type="EC" id="3.1.2.6" evidence="5"/>
<evidence type="ECO:0000256" key="5">
    <source>
        <dbReference type="ARBA" id="ARBA00011917"/>
    </source>
</evidence>
<dbReference type="HAMAP" id="MF_01374">
    <property type="entry name" value="Glyoxalase_2"/>
    <property type="match status" value="1"/>
</dbReference>
<gene>
    <name evidence="11" type="ORF">INT45_002693</name>
</gene>
<dbReference type="PANTHER" id="PTHR11935:SF94">
    <property type="entry name" value="TENZING NORGAY, ISOFORM C"/>
    <property type="match status" value="1"/>
</dbReference>
<protein>
    <recommendedName>
        <fullName evidence="5">hydroxyacylglutathione hydrolase</fullName>
        <ecNumber evidence="5">3.1.2.6</ecNumber>
    </recommendedName>
    <alternativeName>
        <fullName evidence="9">Glyoxalase II</fullName>
    </alternativeName>
</protein>
<comment type="cofactor">
    <cofactor evidence="2">
        <name>Zn(2+)</name>
        <dbReference type="ChEBI" id="CHEBI:29105"/>
    </cofactor>
</comment>
<keyword evidence="6" id="KW-0479">Metal-binding</keyword>
<dbReference type="CDD" id="cd07723">
    <property type="entry name" value="hydroxyacylglutathione_hydrolase_MBL-fold"/>
    <property type="match status" value="1"/>
</dbReference>
<keyword evidence="12" id="KW-1185">Reference proteome</keyword>
<evidence type="ECO:0000313" key="11">
    <source>
        <dbReference type="EMBL" id="KAG2222562.1"/>
    </source>
</evidence>
<evidence type="ECO:0000256" key="3">
    <source>
        <dbReference type="ARBA" id="ARBA00004963"/>
    </source>
</evidence>
<comment type="catalytic activity">
    <reaction evidence="1">
        <text>an S-(2-hydroxyacyl)glutathione + H2O = a 2-hydroxy carboxylate + glutathione + H(+)</text>
        <dbReference type="Rhea" id="RHEA:21864"/>
        <dbReference type="ChEBI" id="CHEBI:15377"/>
        <dbReference type="ChEBI" id="CHEBI:15378"/>
        <dbReference type="ChEBI" id="CHEBI:57925"/>
        <dbReference type="ChEBI" id="CHEBI:58896"/>
        <dbReference type="ChEBI" id="CHEBI:71261"/>
        <dbReference type="EC" id="3.1.2.6"/>
    </reaction>
</comment>
<comment type="pathway">
    <text evidence="3">Secondary metabolite metabolism; methylglyoxal degradation; (R)-lactate from methylglyoxal: step 2/2.</text>
</comment>
<accession>A0A8H7VKS6</accession>
<dbReference type="UniPathway" id="UPA00619">
    <property type="reaction ID" value="UER00676"/>
</dbReference>
<comment type="caution">
    <text evidence="11">The sequence shown here is derived from an EMBL/GenBank/DDBJ whole genome shotgun (WGS) entry which is preliminary data.</text>
</comment>
<evidence type="ECO:0000313" key="12">
    <source>
        <dbReference type="Proteomes" id="UP000646827"/>
    </source>
</evidence>
<keyword evidence="8" id="KW-0862">Zinc</keyword>
<evidence type="ECO:0000256" key="9">
    <source>
        <dbReference type="ARBA" id="ARBA00031044"/>
    </source>
</evidence>
<reference evidence="11 12" key="1">
    <citation type="submission" date="2020-12" db="EMBL/GenBank/DDBJ databases">
        <title>Metabolic potential, ecology and presence of endohyphal bacteria is reflected in genomic diversity of Mucoromycotina.</title>
        <authorList>
            <person name="Muszewska A."/>
            <person name="Okrasinska A."/>
            <person name="Steczkiewicz K."/>
            <person name="Drgas O."/>
            <person name="Orlowska M."/>
            <person name="Perlinska-Lenart U."/>
            <person name="Aleksandrzak-Piekarczyk T."/>
            <person name="Szatraj K."/>
            <person name="Zielenkiewicz U."/>
            <person name="Pilsyk S."/>
            <person name="Malc E."/>
            <person name="Mieczkowski P."/>
            <person name="Kruszewska J.S."/>
            <person name="Biernat P."/>
            <person name="Pawlowska J."/>
        </authorList>
    </citation>
    <scope>NUCLEOTIDE SEQUENCE [LARGE SCALE GENOMIC DNA]</scope>
    <source>
        <strain evidence="11 12">CBS 142.35</strain>
    </source>
</reference>
<evidence type="ECO:0000256" key="1">
    <source>
        <dbReference type="ARBA" id="ARBA00001623"/>
    </source>
</evidence>
<name>A0A8H7VKS6_9FUNG</name>
<evidence type="ECO:0000256" key="4">
    <source>
        <dbReference type="ARBA" id="ARBA00006759"/>
    </source>
</evidence>
<dbReference type="InterPro" id="IPR035680">
    <property type="entry name" value="Clx_II_MBL"/>
</dbReference>
<comment type="similarity">
    <text evidence="4">Belongs to the metallo-beta-lactamase superfamily. Glyoxalase II family.</text>
</comment>
<dbReference type="InterPro" id="IPR017782">
    <property type="entry name" value="Hydroxyacylglutathione_Hdrlase"/>
</dbReference>
<evidence type="ECO:0000256" key="8">
    <source>
        <dbReference type="ARBA" id="ARBA00022833"/>
    </source>
</evidence>
<dbReference type="Proteomes" id="UP000646827">
    <property type="component" value="Unassembled WGS sequence"/>
</dbReference>
<dbReference type="Pfam" id="PF16123">
    <property type="entry name" value="HAGH_C"/>
    <property type="match status" value="1"/>
</dbReference>
<dbReference type="SUPFAM" id="SSF56281">
    <property type="entry name" value="Metallo-hydrolase/oxidoreductase"/>
    <property type="match status" value="1"/>
</dbReference>
<organism evidence="11 12">
    <name type="scientific">Circinella minor</name>
    <dbReference type="NCBI Taxonomy" id="1195481"/>
    <lineage>
        <taxon>Eukaryota</taxon>
        <taxon>Fungi</taxon>
        <taxon>Fungi incertae sedis</taxon>
        <taxon>Mucoromycota</taxon>
        <taxon>Mucoromycotina</taxon>
        <taxon>Mucoromycetes</taxon>
        <taxon>Mucorales</taxon>
        <taxon>Lichtheimiaceae</taxon>
        <taxon>Circinella</taxon>
    </lineage>
</organism>
<keyword evidence="7" id="KW-0378">Hydrolase</keyword>
<dbReference type="InterPro" id="IPR001279">
    <property type="entry name" value="Metallo-B-lactamas"/>
</dbReference>
<dbReference type="InterPro" id="IPR032282">
    <property type="entry name" value="HAGH_C"/>
</dbReference>
<evidence type="ECO:0000256" key="2">
    <source>
        <dbReference type="ARBA" id="ARBA00001947"/>
    </source>
</evidence>
<dbReference type="Pfam" id="PF00753">
    <property type="entry name" value="Lactamase_B"/>
    <property type="match status" value="1"/>
</dbReference>
<dbReference type="Gene3D" id="3.60.15.10">
    <property type="entry name" value="Ribonuclease Z/Hydroxyacylglutathione hydrolase-like"/>
    <property type="match status" value="1"/>
</dbReference>
<dbReference type="AlphaFoldDB" id="A0A8H7VKS6"/>
<dbReference type="OrthoDB" id="515692at2759"/>
<feature type="domain" description="Metallo-beta-lactamase" evidence="10">
    <location>
        <begin position="11"/>
        <end position="180"/>
    </location>
</feature>
<dbReference type="EMBL" id="JAEPRB010000080">
    <property type="protein sequence ID" value="KAG2222562.1"/>
    <property type="molecule type" value="Genomic_DNA"/>
</dbReference>
<dbReference type="GO" id="GO:0019243">
    <property type="term" value="P:methylglyoxal catabolic process to D-lactate via S-lactoyl-glutathione"/>
    <property type="evidence" value="ECO:0007669"/>
    <property type="project" value="InterPro"/>
</dbReference>